<dbReference type="InterPro" id="IPR029063">
    <property type="entry name" value="SAM-dependent_MTases_sf"/>
</dbReference>
<keyword evidence="2 8" id="KW-0489">Methyltransferase</keyword>
<comment type="function">
    <text evidence="8">Dimethylates a single guanine residue at position 26 of a number of tRNAs using S-adenosyl-L-methionine as donor of the methyl groups.</text>
</comment>
<evidence type="ECO:0000256" key="2">
    <source>
        <dbReference type="ARBA" id="ARBA00022603"/>
    </source>
</evidence>
<dbReference type="InterPro" id="IPR022923">
    <property type="entry name" value="TRM1_arc_bac"/>
</dbReference>
<protein>
    <recommendedName>
        <fullName evidence="7 8">tRNA (guanine(26)-N(2))-dimethyltransferase</fullName>
        <ecNumber evidence="7 8">2.1.1.216</ecNumber>
    </recommendedName>
    <alternativeName>
        <fullName evidence="8">tRNA 2,2-dimethylguanosine-26 methyltransferase</fullName>
    </alternativeName>
    <alternativeName>
        <fullName evidence="8">tRNA(guanine-26,N(2)-N(2)) methyltransferase</fullName>
    </alternativeName>
    <alternativeName>
        <fullName evidence="8">tRNA(m(2,2)G26)dimethyltransferase</fullName>
    </alternativeName>
</protein>
<dbReference type="HAMAP" id="MF_00290">
    <property type="entry name" value="tRNA_dimethyltr_TRM1"/>
    <property type="match status" value="1"/>
</dbReference>
<keyword evidence="6 8" id="KW-0694">RNA-binding</keyword>
<dbReference type="SMR" id="G0LFM1"/>
<feature type="binding site" evidence="8">
    <location>
        <position position="270"/>
    </location>
    <ligand>
        <name>Zn(2+)</name>
        <dbReference type="ChEBI" id="CHEBI:29105"/>
    </ligand>
</feature>
<dbReference type="PROSITE" id="PS51626">
    <property type="entry name" value="SAM_MT_TRM1"/>
    <property type="match status" value="1"/>
</dbReference>
<keyword evidence="4 8" id="KW-0949">S-adenosyl-L-methionine</keyword>
<comment type="catalytic activity">
    <reaction evidence="8">
        <text>guanosine(26) in tRNA + 2 S-adenosyl-L-methionine = N(2)-dimethylguanosine(26) in tRNA + 2 S-adenosyl-L-homocysteine + 2 H(+)</text>
        <dbReference type="Rhea" id="RHEA:43140"/>
        <dbReference type="Rhea" id="RHEA-COMP:10359"/>
        <dbReference type="Rhea" id="RHEA-COMP:10360"/>
        <dbReference type="ChEBI" id="CHEBI:15378"/>
        <dbReference type="ChEBI" id="CHEBI:57856"/>
        <dbReference type="ChEBI" id="CHEBI:59789"/>
        <dbReference type="ChEBI" id="CHEBI:74269"/>
        <dbReference type="ChEBI" id="CHEBI:74513"/>
        <dbReference type="EC" id="2.1.1.216"/>
    </reaction>
</comment>
<dbReference type="HOGENOM" id="CLU_010862_5_1_2"/>
<keyword evidence="1 8" id="KW-0820">tRNA-binding</keyword>
<feature type="binding site" evidence="8">
    <location>
        <position position="82"/>
    </location>
    <ligand>
        <name>S-adenosyl-L-methionine</name>
        <dbReference type="ChEBI" id="CHEBI:59789"/>
    </ligand>
</feature>
<organism evidence="10 11">
    <name type="scientific">Haloquadratum walsbyi (strain DSM 16854 / JCM 12705 / C23)</name>
    <dbReference type="NCBI Taxonomy" id="768065"/>
    <lineage>
        <taxon>Archaea</taxon>
        <taxon>Methanobacteriati</taxon>
        <taxon>Methanobacteriota</taxon>
        <taxon>Stenosarchaea group</taxon>
        <taxon>Halobacteria</taxon>
        <taxon>Halobacteriales</taxon>
        <taxon>Haloferacaceae</taxon>
        <taxon>Haloquadratum</taxon>
    </lineage>
</organism>
<evidence type="ECO:0000256" key="1">
    <source>
        <dbReference type="ARBA" id="ARBA00022555"/>
    </source>
</evidence>
<dbReference type="PANTHER" id="PTHR10631">
    <property type="entry name" value="N 2 ,N 2 -DIMETHYLGUANOSINE TRNA METHYLTRANSFERASE"/>
    <property type="match status" value="1"/>
</dbReference>
<evidence type="ECO:0000256" key="7">
    <source>
        <dbReference type="ARBA" id="ARBA00039099"/>
    </source>
</evidence>
<comment type="similarity">
    <text evidence="8 9">Belongs to the class I-like SAM-binding methyltransferase superfamily. Trm1 family.</text>
</comment>
<evidence type="ECO:0000256" key="4">
    <source>
        <dbReference type="ARBA" id="ARBA00022691"/>
    </source>
</evidence>
<name>G0LFM1_HALWC</name>
<feature type="binding site" evidence="8">
    <location>
        <position position="37"/>
    </location>
    <ligand>
        <name>S-adenosyl-L-methionine</name>
        <dbReference type="ChEBI" id="CHEBI:59789"/>
    </ligand>
</feature>
<sequence>MNITEGVVELTVPAARDGADAGVGDDVFYNPTQELNRDITVAALRAYQEREPRAETYLDAMTASGVRGVRAAASGYDVTCTDIDPDAVALAQSNLEKNDLDGQTLPSDANAVLHQSGPESPLGPEAIFDVVDLDPFGTPIPFADAAFANARNLVCVTATDTAPLCGAHQQSGIRTYSTLPRNTEYHPEMGLRVLLSALIRTAARYDTAAIPILSHVTRHYVRTYLELDTRATRADELLSDLGYVYHCEDCLTRQHEFGHIAHPPSMCHHCEGNRVITAGPLYLGSIREQGFTRRVRNHITTEMGEIKQADSILKMVENELETPTHYDQHRLCKKWTRSAIGMDEFIEQLHTAGFDATRTHYSGTAFKTNATIAEIRSATTDPDEQ</sequence>
<evidence type="ECO:0000256" key="3">
    <source>
        <dbReference type="ARBA" id="ARBA00022679"/>
    </source>
</evidence>
<dbReference type="GO" id="GO:0000049">
    <property type="term" value="F:tRNA binding"/>
    <property type="evidence" value="ECO:0007669"/>
    <property type="project" value="UniProtKB-UniRule"/>
</dbReference>
<dbReference type="GO" id="GO:0002940">
    <property type="term" value="P:tRNA N2-guanine methylation"/>
    <property type="evidence" value="ECO:0007669"/>
    <property type="project" value="TreeGrafter"/>
</dbReference>
<proteinExistence type="inferred from homology"/>
<dbReference type="RefSeq" id="WP_011572815.1">
    <property type="nucleotide sequence ID" value="NC_017459.1"/>
</dbReference>
<dbReference type="NCBIfam" id="NF003327">
    <property type="entry name" value="PRK04338.1-1"/>
    <property type="match status" value="1"/>
</dbReference>
<keyword evidence="8" id="KW-0862">Zinc</keyword>
<dbReference type="PANTHER" id="PTHR10631:SF3">
    <property type="entry name" value="TRNA (GUANINE(26)-N(2))-DIMETHYLTRANSFERASE"/>
    <property type="match status" value="1"/>
</dbReference>
<feature type="binding site" evidence="8">
    <location>
        <position position="109"/>
    </location>
    <ligand>
        <name>S-adenosyl-L-methionine</name>
        <dbReference type="ChEBI" id="CHEBI:59789"/>
    </ligand>
</feature>
<evidence type="ECO:0000313" key="10">
    <source>
        <dbReference type="EMBL" id="CCC41784.1"/>
    </source>
</evidence>
<dbReference type="KEGG" id="hwc:Hqrw_4058"/>
<evidence type="ECO:0000256" key="6">
    <source>
        <dbReference type="ARBA" id="ARBA00022884"/>
    </source>
</evidence>
<evidence type="ECO:0000256" key="8">
    <source>
        <dbReference type="HAMAP-Rule" id="MF_00290"/>
    </source>
</evidence>
<gene>
    <name evidence="8 10" type="primary">trm1</name>
    <name evidence="10" type="ordered locus">Hqrw_4058</name>
</gene>
<dbReference type="InterPro" id="IPR002905">
    <property type="entry name" value="Trm1"/>
</dbReference>
<feature type="binding site" evidence="8">
    <location>
        <position position="108"/>
    </location>
    <ligand>
        <name>S-adenosyl-L-methionine</name>
        <dbReference type="ChEBI" id="CHEBI:59789"/>
    </ligand>
</feature>
<dbReference type="Gene3D" id="3.40.50.150">
    <property type="entry name" value="Vaccinia Virus protein VP39"/>
    <property type="match status" value="1"/>
</dbReference>
<evidence type="ECO:0000256" key="9">
    <source>
        <dbReference type="PROSITE-ProRule" id="PRU00958"/>
    </source>
</evidence>
<reference evidence="10 11" key="1">
    <citation type="journal article" date="2011" name="PLoS ONE">
        <title>Haloquadratum walsbyi: limited diversity in a global pond.</title>
        <authorList>
            <person name="Dyall-Smith M."/>
            <person name="Pfeiffer F."/>
            <person name="Klee K."/>
            <person name="Palm P."/>
            <person name="Gross K."/>
            <person name="Schuster S.C."/>
            <person name="Rampp M."/>
            <person name="Oesterhelt D."/>
        </authorList>
    </citation>
    <scope>NUCLEOTIDE SEQUENCE [LARGE SCALE GENOMIC DNA]</scope>
    <source>
        <strain evidence="11">DSM 16854 / JCM 12705 / C23</strain>
    </source>
</reference>
<feature type="binding site" evidence="8">
    <location>
        <position position="267"/>
    </location>
    <ligand>
        <name>Zn(2+)</name>
        <dbReference type="ChEBI" id="CHEBI:29105"/>
    </ligand>
</feature>
<dbReference type="GO" id="GO:0160104">
    <property type="term" value="F:tRNA (guanine(26)-N2)-dimethyltransferase activity"/>
    <property type="evidence" value="ECO:0007669"/>
    <property type="project" value="UniProtKB-UniRule"/>
</dbReference>
<dbReference type="EMBL" id="FR746099">
    <property type="protein sequence ID" value="CCC41784.1"/>
    <property type="molecule type" value="Genomic_DNA"/>
</dbReference>
<dbReference type="GO" id="GO:0046872">
    <property type="term" value="F:metal ion binding"/>
    <property type="evidence" value="ECO:0007669"/>
    <property type="project" value="UniProtKB-KW"/>
</dbReference>
<feature type="binding site" evidence="8">
    <location>
        <position position="247"/>
    </location>
    <ligand>
        <name>Zn(2+)</name>
        <dbReference type="ChEBI" id="CHEBI:29105"/>
    </ligand>
</feature>
<dbReference type="SUPFAM" id="SSF53335">
    <property type="entry name" value="S-adenosyl-L-methionine-dependent methyltransferases"/>
    <property type="match status" value="1"/>
</dbReference>
<dbReference type="Proteomes" id="UP000007954">
    <property type="component" value="Chromosome"/>
</dbReference>
<feature type="binding site" evidence="8">
    <location>
        <position position="250"/>
    </location>
    <ligand>
        <name>Zn(2+)</name>
        <dbReference type="ChEBI" id="CHEBI:29105"/>
    </ligand>
</feature>
<dbReference type="Gene3D" id="3.30.56.70">
    <property type="entry name" value="N2,N2-dimethylguanosine tRNA methyltransferase, C-terminal domain"/>
    <property type="match status" value="1"/>
</dbReference>
<dbReference type="CDD" id="cd02440">
    <property type="entry name" value="AdoMet_MTases"/>
    <property type="match status" value="1"/>
</dbReference>
<keyword evidence="3 8" id="KW-0808">Transferase</keyword>
<dbReference type="AlphaFoldDB" id="G0LFM1"/>
<dbReference type="GeneID" id="12448959"/>
<keyword evidence="5 8" id="KW-0819">tRNA processing</keyword>
<evidence type="ECO:0000313" key="11">
    <source>
        <dbReference type="Proteomes" id="UP000007954"/>
    </source>
</evidence>
<dbReference type="EC" id="2.1.1.216" evidence="7 8"/>
<accession>G0LFM1</accession>
<keyword evidence="8" id="KW-0479">Metal-binding</keyword>
<dbReference type="Pfam" id="PF02005">
    <property type="entry name" value="TRM"/>
    <property type="match status" value="1"/>
</dbReference>
<dbReference type="OrthoDB" id="372177at2157"/>
<dbReference type="InterPro" id="IPR042296">
    <property type="entry name" value="tRNA_met_Trm1_C"/>
</dbReference>
<feature type="binding site" evidence="8">
    <location>
        <position position="67"/>
    </location>
    <ligand>
        <name>S-adenosyl-L-methionine</name>
        <dbReference type="ChEBI" id="CHEBI:59789"/>
    </ligand>
</feature>
<evidence type="ECO:0000256" key="5">
    <source>
        <dbReference type="ARBA" id="ARBA00022694"/>
    </source>
</evidence>
<dbReference type="NCBIfam" id="TIGR00308">
    <property type="entry name" value="TRM1"/>
    <property type="match status" value="1"/>
</dbReference>